<comment type="caution">
    <text evidence="2">The sequence shown here is derived from an EMBL/GenBank/DDBJ whole genome shotgun (WGS) entry which is preliminary data.</text>
</comment>
<sequence>MICHMCGGRVTPQSYCPSCGHPMCERCRKDDGANMARAQISEEADVDGVSVALATTGTGSPTPNTLAPDEENSIGDNMKGAGSGQRGEENEGSNSPPRSREGKKVLPLGGIANSGKRLSLKTNPFVIADQIAKSKSSEPQVFASATKVHVHAAPPSTPPKHNLTRLDHSSPALQVRHEDSGRHHNRKSEPTPASLSHSFTSLPSTSRKGSSSSVSSVATRGSHASGPSEREHQPDRATEPSPLSQIFDDAPKPKGTPPVLRRVKVFAQRPSSDIPHQVLQVDVEGPDQNSGNPASRQVPRVRVTSPPAWLKNPSAGPAQPGSVAGRLKKIDGAKSSPQLTQKLTSTDDRGTETSTATVTITRAPIAPPERESEATRTARSSATRPPAATSQDSPTAQPVPFWKAAPNKDLATEYRRSIAAITRERQMVGVSKSTSEVTNDGSTTASVGGHGIVMVEGDEDDVGIQGLTIVLHLRGRDDLVISTDLTRESGSGRSGTGGTGGSPSVGGGPSEKPS</sequence>
<feature type="region of interest" description="Disordered" evidence="1">
    <location>
        <begin position="430"/>
        <end position="449"/>
    </location>
</feature>
<evidence type="ECO:0000313" key="3">
    <source>
        <dbReference type="Proteomes" id="UP001302126"/>
    </source>
</evidence>
<feature type="compositionally biased region" description="Gly residues" evidence="1">
    <location>
        <begin position="492"/>
        <end position="514"/>
    </location>
</feature>
<feature type="compositionally biased region" description="Polar residues" evidence="1">
    <location>
        <begin position="53"/>
        <end position="65"/>
    </location>
</feature>
<evidence type="ECO:0000313" key="2">
    <source>
        <dbReference type="EMBL" id="KAK4190101.1"/>
    </source>
</evidence>
<feature type="compositionally biased region" description="Polar residues" evidence="1">
    <location>
        <begin position="431"/>
        <end position="446"/>
    </location>
</feature>
<feature type="compositionally biased region" description="Basic and acidic residues" evidence="1">
    <location>
        <begin position="228"/>
        <end position="238"/>
    </location>
</feature>
<dbReference type="Proteomes" id="UP001302126">
    <property type="component" value="Unassembled WGS sequence"/>
</dbReference>
<gene>
    <name evidence="2" type="ORF">QBC35DRAFT_112098</name>
</gene>
<feature type="compositionally biased region" description="Polar residues" evidence="1">
    <location>
        <begin position="191"/>
        <end position="203"/>
    </location>
</feature>
<organism evidence="2 3">
    <name type="scientific">Podospora australis</name>
    <dbReference type="NCBI Taxonomy" id="1536484"/>
    <lineage>
        <taxon>Eukaryota</taxon>
        <taxon>Fungi</taxon>
        <taxon>Dikarya</taxon>
        <taxon>Ascomycota</taxon>
        <taxon>Pezizomycotina</taxon>
        <taxon>Sordariomycetes</taxon>
        <taxon>Sordariomycetidae</taxon>
        <taxon>Sordariales</taxon>
        <taxon>Podosporaceae</taxon>
        <taxon>Podospora</taxon>
    </lineage>
</organism>
<feature type="compositionally biased region" description="Low complexity" evidence="1">
    <location>
        <begin position="204"/>
        <end position="222"/>
    </location>
</feature>
<feature type="region of interest" description="Disordered" evidence="1">
    <location>
        <begin position="482"/>
        <end position="514"/>
    </location>
</feature>
<proteinExistence type="predicted"/>
<protein>
    <submittedName>
        <fullName evidence="2">Uncharacterized protein</fullName>
    </submittedName>
</protein>
<feature type="region of interest" description="Disordered" evidence="1">
    <location>
        <begin position="146"/>
        <end position="401"/>
    </location>
</feature>
<accession>A0AAN7AIP6</accession>
<feature type="compositionally biased region" description="Polar residues" evidence="1">
    <location>
        <begin position="335"/>
        <end position="344"/>
    </location>
</feature>
<dbReference type="AlphaFoldDB" id="A0AAN7AIP6"/>
<name>A0AAN7AIP6_9PEZI</name>
<reference evidence="2" key="1">
    <citation type="journal article" date="2023" name="Mol. Phylogenet. Evol.">
        <title>Genome-scale phylogeny and comparative genomics of the fungal order Sordariales.</title>
        <authorList>
            <person name="Hensen N."/>
            <person name="Bonometti L."/>
            <person name="Westerberg I."/>
            <person name="Brannstrom I.O."/>
            <person name="Guillou S."/>
            <person name="Cros-Aarteil S."/>
            <person name="Calhoun S."/>
            <person name="Haridas S."/>
            <person name="Kuo A."/>
            <person name="Mondo S."/>
            <person name="Pangilinan J."/>
            <person name="Riley R."/>
            <person name="LaButti K."/>
            <person name="Andreopoulos B."/>
            <person name="Lipzen A."/>
            <person name="Chen C."/>
            <person name="Yan M."/>
            <person name="Daum C."/>
            <person name="Ng V."/>
            <person name="Clum A."/>
            <person name="Steindorff A."/>
            <person name="Ohm R.A."/>
            <person name="Martin F."/>
            <person name="Silar P."/>
            <person name="Natvig D.O."/>
            <person name="Lalanne C."/>
            <person name="Gautier V."/>
            <person name="Ament-Velasquez S.L."/>
            <person name="Kruys A."/>
            <person name="Hutchinson M.I."/>
            <person name="Powell A.J."/>
            <person name="Barry K."/>
            <person name="Miller A.N."/>
            <person name="Grigoriev I.V."/>
            <person name="Debuchy R."/>
            <person name="Gladieux P."/>
            <person name="Hiltunen Thoren M."/>
            <person name="Johannesson H."/>
        </authorList>
    </citation>
    <scope>NUCLEOTIDE SEQUENCE</scope>
    <source>
        <strain evidence="2">PSN309</strain>
    </source>
</reference>
<feature type="compositionally biased region" description="Polar residues" evidence="1">
    <location>
        <begin position="377"/>
        <end position="396"/>
    </location>
</feature>
<dbReference type="EMBL" id="MU864369">
    <property type="protein sequence ID" value="KAK4190101.1"/>
    <property type="molecule type" value="Genomic_DNA"/>
</dbReference>
<reference evidence="2" key="2">
    <citation type="submission" date="2023-05" db="EMBL/GenBank/DDBJ databases">
        <authorList>
            <consortium name="Lawrence Berkeley National Laboratory"/>
            <person name="Steindorff A."/>
            <person name="Hensen N."/>
            <person name="Bonometti L."/>
            <person name="Westerberg I."/>
            <person name="Brannstrom I.O."/>
            <person name="Guillou S."/>
            <person name="Cros-Aarteil S."/>
            <person name="Calhoun S."/>
            <person name="Haridas S."/>
            <person name="Kuo A."/>
            <person name="Mondo S."/>
            <person name="Pangilinan J."/>
            <person name="Riley R."/>
            <person name="Labutti K."/>
            <person name="Andreopoulos B."/>
            <person name="Lipzen A."/>
            <person name="Chen C."/>
            <person name="Yanf M."/>
            <person name="Daum C."/>
            <person name="Ng V."/>
            <person name="Clum A."/>
            <person name="Ohm R."/>
            <person name="Martin F."/>
            <person name="Silar P."/>
            <person name="Natvig D."/>
            <person name="Lalanne C."/>
            <person name="Gautier V."/>
            <person name="Ament-Velasquez S.L."/>
            <person name="Kruys A."/>
            <person name="Hutchinson M.I."/>
            <person name="Powell A.J."/>
            <person name="Barry K."/>
            <person name="Miller A.N."/>
            <person name="Grigoriev I.V."/>
            <person name="Debuchy R."/>
            <person name="Gladieux P."/>
            <person name="Thoren M.H."/>
            <person name="Johannesson H."/>
        </authorList>
    </citation>
    <scope>NUCLEOTIDE SEQUENCE</scope>
    <source>
        <strain evidence="2">PSN309</strain>
    </source>
</reference>
<evidence type="ECO:0000256" key="1">
    <source>
        <dbReference type="SAM" id="MobiDB-lite"/>
    </source>
</evidence>
<keyword evidence="3" id="KW-1185">Reference proteome</keyword>
<feature type="region of interest" description="Disordered" evidence="1">
    <location>
        <begin position="53"/>
        <end position="116"/>
    </location>
</feature>